<evidence type="ECO:0000256" key="3">
    <source>
        <dbReference type="ARBA" id="ARBA00023080"/>
    </source>
</evidence>
<evidence type="ECO:0000256" key="4">
    <source>
        <dbReference type="HAMAP-Rule" id="MF_00528"/>
    </source>
</evidence>
<keyword evidence="2 4" id="KW-0378">Hydrolase</keyword>
<dbReference type="HAMAP" id="MF_00528">
    <property type="entry name" value="Maf"/>
    <property type="match status" value="1"/>
</dbReference>
<dbReference type="PIRSF" id="PIRSF006305">
    <property type="entry name" value="Maf"/>
    <property type="match status" value="1"/>
</dbReference>
<comment type="catalytic activity">
    <reaction evidence="4">
        <text>a 2'-deoxyribonucleoside 5'-triphosphate + H2O = a 2'-deoxyribonucleoside 5'-phosphate + diphosphate + H(+)</text>
        <dbReference type="Rhea" id="RHEA:44644"/>
        <dbReference type="ChEBI" id="CHEBI:15377"/>
        <dbReference type="ChEBI" id="CHEBI:15378"/>
        <dbReference type="ChEBI" id="CHEBI:33019"/>
        <dbReference type="ChEBI" id="CHEBI:61560"/>
        <dbReference type="ChEBI" id="CHEBI:65317"/>
        <dbReference type="EC" id="3.6.1.9"/>
    </reaction>
</comment>
<dbReference type="AlphaFoldDB" id="Q1Q166"/>
<keyword evidence="3 4" id="KW-0546">Nucleotide metabolism</keyword>
<comment type="catalytic activity">
    <reaction evidence="4">
        <text>a ribonucleoside 5'-triphosphate + H2O = a ribonucleoside 5'-phosphate + diphosphate + H(+)</text>
        <dbReference type="Rhea" id="RHEA:23996"/>
        <dbReference type="ChEBI" id="CHEBI:15377"/>
        <dbReference type="ChEBI" id="CHEBI:15378"/>
        <dbReference type="ChEBI" id="CHEBI:33019"/>
        <dbReference type="ChEBI" id="CHEBI:58043"/>
        <dbReference type="ChEBI" id="CHEBI:61557"/>
        <dbReference type="EC" id="3.6.1.9"/>
    </reaction>
</comment>
<keyword evidence="4" id="KW-0963">Cytoplasm</keyword>
<dbReference type="EMBL" id="CT573071">
    <property type="protein sequence ID" value="CAJ73747.1"/>
    <property type="molecule type" value="Genomic_DNA"/>
</dbReference>
<dbReference type="GO" id="GO:0047429">
    <property type="term" value="F:nucleoside triphosphate diphosphatase activity"/>
    <property type="evidence" value="ECO:0007669"/>
    <property type="project" value="UniProtKB-EC"/>
</dbReference>
<dbReference type="Gene3D" id="3.90.950.10">
    <property type="match status" value="1"/>
</dbReference>
<evidence type="ECO:0000313" key="5">
    <source>
        <dbReference type="EMBL" id="CAJ73747.1"/>
    </source>
</evidence>
<organism evidence="5">
    <name type="scientific">Kuenenia stuttgartiensis</name>
    <dbReference type="NCBI Taxonomy" id="174633"/>
    <lineage>
        <taxon>Bacteria</taxon>
        <taxon>Pseudomonadati</taxon>
        <taxon>Planctomycetota</taxon>
        <taxon>Candidatus Brocadiia</taxon>
        <taxon>Candidatus Brocadiales</taxon>
        <taxon>Candidatus Brocadiaceae</taxon>
        <taxon>Candidatus Kuenenia</taxon>
    </lineage>
</organism>
<reference evidence="5" key="1">
    <citation type="journal article" date="2006" name="Nature">
        <title>Deciphering the evolution and metabolism of an anammox bacterium from a community genome.</title>
        <authorList>
            <person name="Strous M."/>
            <person name="Pelletier E."/>
            <person name="Mangenot S."/>
            <person name="Rattei T."/>
            <person name="Lehner A."/>
            <person name="Taylor M.W."/>
            <person name="Horn M."/>
            <person name="Daims H."/>
            <person name="Bartol-Mavel D."/>
            <person name="Wincker P."/>
            <person name="Barbe V."/>
            <person name="Fonknechten N."/>
            <person name="Vallenet D."/>
            <person name="Segurens B."/>
            <person name="Schenowitz-Truong C."/>
            <person name="Medigue C."/>
            <person name="Collingro A."/>
            <person name="Snel B."/>
            <person name="Dutilh B.E."/>
            <person name="OpDenCamp H.J.M."/>
            <person name="vanDerDrift C."/>
            <person name="Cirpus I."/>
            <person name="vanDePas-Schoonen K.T."/>
            <person name="Harhangi H.R."/>
            <person name="vanNiftrik L."/>
            <person name="Schmid M."/>
            <person name="Keltjens J."/>
            <person name="vanDeVossenberg J."/>
            <person name="Kartal B."/>
            <person name="Meier H."/>
            <person name="Frishman D."/>
            <person name="Huynen M.A."/>
            <person name="Mewes H."/>
            <person name="Weissenbach J."/>
            <person name="Jetten M.S.M."/>
            <person name="Wagner M."/>
            <person name="LePaslier D."/>
        </authorList>
    </citation>
    <scope>NUCLEOTIDE SEQUENCE</scope>
</reference>
<evidence type="ECO:0000256" key="1">
    <source>
        <dbReference type="ARBA" id="ARBA00001968"/>
    </source>
</evidence>
<dbReference type="PANTHER" id="PTHR43213">
    <property type="entry name" value="BIFUNCTIONAL DTTP/UTP PYROPHOSPHATASE/METHYLTRANSFERASE PROTEIN-RELATED"/>
    <property type="match status" value="1"/>
</dbReference>
<comment type="caution">
    <text evidence="4">Lacks conserved residue(s) required for the propagation of feature annotation.</text>
</comment>
<dbReference type="GO" id="GO:0005737">
    <property type="term" value="C:cytoplasm"/>
    <property type="evidence" value="ECO:0007669"/>
    <property type="project" value="UniProtKB-SubCell"/>
</dbReference>
<protein>
    <recommendedName>
        <fullName evidence="4">Nucleoside triphosphate pyrophosphatase</fullName>
        <ecNumber evidence="4">3.6.1.9</ecNumber>
    </recommendedName>
    <alternativeName>
        <fullName evidence="4">Nucleotide pyrophosphatase</fullName>
        <shortName evidence="4">Nucleotide PPase</shortName>
    </alternativeName>
</protein>
<dbReference type="InterPro" id="IPR029001">
    <property type="entry name" value="ITPase-like_fam"/>
</dbReference>
<accession>Q1Q166</accession>
<reference evidence="5" key="2">
    <citation type="submission" date="2006-01" db="EMBL/GenBank/DDBJ databases">
        <authorList>
            <person name="Genoscope"/>
        </authorList>
    </citation>
    <scope>NUCLEOTIDE SEQUENCE</scope>
</reference>
<proteinExistence type="inferred from homology"/>
<feature type="active site" description="Proton acceptor" evidence="4">
    <location>
        <position position="87"/>
    </location>
</feature>
<gene>
    <name evidence="5" type="primary">maf</name>
    <name evidence="5" type="ORF">kuste2993</name>
</gene>
<dbReference type="EC" id="3.6.1.9" evidence="4"/>
<dbReference type="NCBIfam" id="TIGR00172">
    <property type="entry name" value="maf"/>
    <property type="match status" value="1"/>
</dbReference>
<dbReference type="CDD" id="cd00555">
    <property type="entry name" value="Maf"/>
    <property type="match status" value="1"/>
</dbReference>
<dbReference type="RefSeq" id="WP_099325916.1">
    <property type="nucleotide sequence ID" value="NZ_OCTL01000095.1"/>
</dbReference>
<comment type="cofactor">
    <cofactor evidence="1 4">
        <name>a divalent metal cation</name>
        <dbReference type="ChEBI" id="CHEBI:60240"/>
    </cofactor>
</comment>
<comment type="similarity">
    <text evidence="4">Belongs to the Maf family.</text>
</comment>
<comment type="function">
    <text evidence="4">Nucleoside triphosphate pyrophosphatase. May have a dual role in cell division arrest and in preventing the incorporation of modified nucleotides into cellular nucleic acids.</text>
</comment>
<evidence type="ECO:0000256" key="2">
    <source>
        <dbReference type="ARBA" id="ARBA00022801"/>
    </source>
</evidence>
<dbReference type="SUPFAM" id="SSF52972">
    <property type="entry name" value="ITPase-like"/>
    <property type="match status" value="1"/>
</dbReference>
<dbReference type="GO" id="GO:0009117">
    <property type="term" value="P:nucleotide metabolic process"/>
    <property type="evidence" value="ECO:0007669"/>
    <property type="project" value="UniProtKB-KW"/>
</dbReference>
<dbReference type="InterPro" id="IPR003697">
    <property type="entry name" value="Maf-like"/>
</dbReference>
<dbReference type="PANTHER" id="PTHR43213:SF5">
    <property type="entry name" value="BIFUNCTIONAL DTTP_UTP PYROPHOSPHATASE_METHYLTRANSFERASE PROTEIN-RELATED"/>
    <property type="match status" value="1"/>
</dbReference>
<dbReference type="Pfam" id="PF02545">
    <property type="entry name" value="Maf"/>
    <property type="match status" value="1"/>
</dbReference>
<sequence length="210" mass="23523">MPLFMWVESSIPGVIFSRKRFVLASNSPQRIKLLKLMRLSFDVVPHGVEESLYNKRLPPDVLVQYLASLKAGSVAKGLKDVFIIGADTVVLHNNEVYGKPKDEDDARRMLFLLNNSVHEVFSGLCIKELPSENEYVGVALTKIKMKNVSVYELESYVQSGEPMGKAGAYAVQGAGRRFIDRIDGSYSNVVGLPLELLYKMLNDFVNNEYS</sequence>
<name>Q1Q166_KUEST</name>
<comment type="subcellular location">
    <subcellularLocation>
        <location evidence="4">Cytoplasm</location>
    </subcellularLocation>
</comment>